<comment type="caution">
    <text evidence="1">The sequence shown here is derived from an EMBL/GenBank/DDBJ whole genome shotgun (WGS) entry which is preliminary data.</text>
</comment>
<proteinExistence type="predicted"/>
<name>A0AAE0TD18_9BIVA</name>
<dbReference type="AlphaFoldDB" id="A0AAE0TD18"/>
<gene>
    <name evidence="1" type="ORF">CHS0354_010647</name>
</gene>
<evidence type="ECO:0000313" key="2">
    <source>
        <dbReference type="Proteomes" id="UP001195483"/>
    </source>
</evidence>
<reference evidence="1" key="1">
    <citation type="journal article" date="2021" name="Genome Biol. Evol.">
        <title>A High-Quality Reference Genome for a Parasitic Bivalve with Doubly Uniparental Inheritance (Bivalvia: Unionida).</title>
        <authorList>
            <person name="Smith C.H."/>
        </authorList>
    </citation>
    <scope>NUCLEOTIDE SEQUENCE</scope>
    <source>
        <strain evidence="1">CHS0354</strain>
    </source>
</reference>
<dbReference type="Proteomes" id="UP001195483">
    <property type="component" value="Unassembled WGS sequence"/>
</dbReference>
<accession>A0AAE0TD18</accession>
<reference evidence="1" key="3">
    <citation type="submission" date="2023-05" db="EMBL/GenBank/DDBJ databases">
        <authorList>
            <person name="Smith C.H."/>
        </authorList>
    </citation>
    <scope>NUCLEOTIDE SEQUENCE</scope>
    <source>
        <strain evidence="1">CHS0354</strain>
        <tissue evidence="1">Mantle</tissue>
    </source>
</reference>
<organism evidence="1 2">
    <name type="scientific">Potamilus streckersoni</name>
    <dbReference type="NCBI Taxonomy" id="2493646"/>
    <lineage>
        <taxon>Eukaryota</taxon>
        <taxon>Metazoa</taxon>
        <taxon>Spiralia</taxon>
        <taxon>Lophotrochozoa</taxon>
        <taxon>Mollusca</taxon>
        <taxon>Bivalvia</taxon>
        <taxon>Autobranchia</taxon>
        <taxon>Heteroconchia</taxon>
        <taxon>Palaeoheterodonta</taxon>
        <taxon>Unionida</taxon>
        <taxon>Unionoidea</taxon>
        <taxon>Unionidae</taxon>
        <taxon>Ambleminae</taxon>
        <taxon>Lampsilini</taxon>
        <taxon>Potamilus</taxon>
    </lineage>
</organism>
<dbReference type="EMBL" id="JAEAOA010000671">
    <property type="protein sequence ID" value="KAK3607660.1"/>
    <property type="molecule type" value="Genomic_DNA"/>
</dbReference>
<reference evidence="1" key="2">
    <citation type="journal article" date="2021" name="Genome Biol. Evol.">
        <title>Developing a high-quality reference genome for a parasitic bivalve with doubly uniparental inheritance (Bivalvia: Unionida).</title>
        <authorList>
            <person name="Smith C.H."/>
        </authorList>
    </citation>
    <scope>NUCLEOTIDE SEQUENCE</scope>
    <source>
        <strain evidence="1">CHS0354</strain>
        <tissue evidence="1">Mantle</tissue>
    </source>
</reference>
<protein>
    <submittedName>
        <fullName evidence="1">Uncharacterized protein</fullName>
    </submittedName>
</protein>
<sequence>MATNKWERIMLNDITIIFISMYHNENVEDNEHAFGARSGDLKFVTIKKGAHDGKRHDSYDRNTSQVPERVISSRTDNLVKTKHTFITAKIEKRETPHQARNRPRNLALEKESENIFQLDINYFY</sequence>
<evidence type="ECO:0000313" key="1">
    <source>
        <dbReference type="EMBL" id="KAK3607660.1"/>
    </source>
</evidence>
<keyword evidence="2" id="KW-1185">Reference proteome</keyword>